<evidence type="ECO:0000313" key="2">
    <source>
        <dbReference type="Proteomes" id="UP000003586"/>
    </source>
</evidence>
<organism evidence="1 2">
    <name type="scientific">Niabella soli DSM 19437</name>
    <dbReference type="NCBI Taxonomy" id="929713"/>
    <lineage>
        <taxon>Bacteria</taxon>
        <taxon>Pseudomonadati</taxon>
        <taxon>Bacteroidota</taxon>
        <taxon>Chitinophagia</taxon>
        <taxon>Chitinophagales</taxon>
        <taxon>Chitinophagaceae</taxon>
        <taxon>Niabella</taxon>
    </lineage>
</organism>
<keyword evidence="2" id="KW-1185">Reference proteome</keyword>
<protein>
    <submittedName>
        <fullName evidence="1">Uncharacterized protein</fullName>
    </submittedName>
</protein>
<gene>
    <name evidence="1" type="ORF">NIASO_18835</name>
</gene>
<evidence type="ECO:0000313" key="1">
    <source>
        <dbReference type="EMBL" id="AHF18020.1"/>
    </source>
</evidence>
<dbReference type="AlphaFoldDB" id="W0F4L8"/>
<dbReference type="EMBL" id="CP007035">
    <property type="protein sequence ID" value="AHF18020.1"/>
    <property type="molecule type" value="Genomic_DNA"/>
</dbReference>
<accession>W0F4L8</accession>
<dbReference type="KEGG" id="nso:NIASO_18835"/>
<sequence>MIWNPSKPTTRLFRWNKTNATVLVPRRFILSSCLAVVKKYFPAGNAVRR</sequence>
<dbReference type="HOGENOM" id="CLU_3138233_0_0_10"/>
<dbReference type="Proteomes" id="UP000003586">
    <property type="component" value="Chromosome"/>
</dbReference>
<name>W0F4L8_9BACT</name>
<proteinExistence type="predicted"/>
<reference evidence="1 2" key="1">
    <citation type="submission" date="2013-12" db="EMBL/GenBank/DDBJ databases">
        <authorList>
            <consortium name="DOE Joint Genome Institute"/>
            <person name="Eisen J."/>
            <person name="Huntemann M."/>
            <person name="Han J."/>
            <person name="Chen A."/>
            <person name="Kyrpides N."/>
            <person name="Mavromatis K."/>
            <person name="Markowitz V."/>
            <person name="Palaniappan K."/>
            <person name="Ivanova N."/>
            <person name="Schaumberg A."/>
            <person name="Pati A."/>
            <person name="Liolios K."/>
            <person name="Nordberg H.P."/>
            <person name="Cantor M.N."/>
            <person name="Hua S.X."/>
            <person name="Woyke T."/>
        </authorList>
    </citation>
    <scope>NUCLEOTIDE SEQUENCE [LARGE SCALE GENOMIC DNA]</scope>
    <source>
        <strain evidence="2">DSM 19437</strain>
    </source>
</reference>